<feature type="domain" description="NTF2 fold immunity protein" evidence="1">
    <location>
        <begin position="3"/>
        <end position="126"/>
    </location>
</feature>
<evidence type="ECO:0000313" key="2">
    <source>
        <dbReference type="EMBL" id="AFI90774.1"/>
    </source>
</evidence>
<reference evidence="3" key="4">
    <citation type="submission" date="2024-05" db="EMBL/GenBank/DDBJ databases">
        <title>Identification of Pectobacterium versatile causing blackleg of potato from New York State with a whole genome sequencing approach.</title>
        <authorList>
            <person name="Ma X."/>
            <person name="Swingle B."/>
        </authorList>
    </citation>
    <scope>NUCLEOTIDE SEQUENCE</scope>
    <source>
        <strain evidence="3">NY1588A</strain>
    </source>
</reference>
<evidence type="ECO:0000313" key="4">
    <source>
        <dbReference type="Proteomes" id="UP000008044"/>
    </source>
</evidence>
<sequence>MNAKEVLIAFMKDMNSWENSYRDAFMADHNVDKGSYLAELNKIFNNRCTVKERKYGRQVSMRVGFPPDYDPESDEIIDEITVKNKTSIIVQKHTGFENRYRYTLHFKNNEWRIDKKEWLDDEGWKQAYL</sequence>
<keyword evidence="5" id="KW-1185">Reference proteome</keyword>
<dbReference type="HOGENOM" id="CLU_146044_0_0_6"/>
<evidence type="ECO:0000259" key="1">
    <source>
        <dbReference type="Pfam" id="PF15655"/>
    </source>
</evidence>
<dbReference type="RefSeq" id="WP_014700333.1">
    <property type="nucleotide sequence ID" value="NC_017845.1"/>
</dbReference>
<reference evidence="2" key="2">
    <citation type="submission" date="2012-03" db="EMBL/GenBank/DDBJ databases">
        <authorList>
            <person name="Koskinen P."/>
            <person name="Laine P."/>
            <person name="Niemi O."/>
            <person name="Nykyri J."/>
            <person name="Harjunpaa H."/>
            <person name="Auvinen P."/>
            <person name="Paulin L."/>
            <person name="Pirhonen M."/>
            <person name="Palva T."/>
            <person name="Holm L."/>
        </authorList>
    </citation>
    <scope>NUCLEOTIDE SEQUENCE</scope>
    <source>
        <strain evidence="2">SCC3193</strain>
    </source>
</reference>
<dbReference type="EMBL" id="WABS01000073">
    <property type="protein sequence ID" value="MBI0557246.1"/>
    <property type="molecule type" value="Genomic_DNA"/>
</dbReference>
<gene>
    <name evidence="2" type="ordered locus">W5S_2689</name>
    <name evidence="3" type="ORF">F6Q06_22580</name>
</gene>
<protein>
    <recommendedName>
        <fullName evidence="1">NTF2 fold immunity protein domain-containing protein</fullName>
    </recommendedName>
</protein>
<dbReference type="InterPro" id="IPR028049">
    <property type="entry name" value="Imm-NTF2"/>
</dbReference>
<name>A0A0H3I7I2_PECPM</name>
<proteinExistence type="predicted"/>
<dbReference type="Proteomes" id="UP000008044">
    <property type="component" value="Chromosome"/>
</dbReference>
<dbReference type="Proteomes" id="UP001194579">
    <property type="component" value="Unassembled WGS sequence"/>
</dbReference>
<evidence type="ECO:0000313" key="5">
    <source>
        <dbReference type="Proteomes" id="UP001194579"/>
    </source>
</evidence>
<reference evidence="2 4" key="1">
    <citation type="journal article" date="2012" name="J. Bacteriol.">
        <title>Genome sequence of Pectobacterium sp. strain SCC3193.</title>
        <authorList>
            <person name="Koskinen J.P."/>
            <person name="Laine P."/>
            <person name="Niemi O."/>
            <person name="Nykyri J."/>
            <person name="Harjunpaa H."/>
            <person name="Auvinen P."/>
            <person name="Paulin L."/>
            <person name="Pirhonen M."/>
            <person name="Palva T."/>
            <person name="Holm L."/>
        </authorList>
    </citation>
    <scope>NUCLEOTIDE SEQUENCE [LARGE SCALE GENOMIC DNA]</scope>
    <source>
        <strain evidence="2 4">SCC3193</strain>
    </source>
</reference>
<organism evidence="2 4">
    <name type="scientific">Pectobacterium parmentieri</name>
    <dbReference type="NCBI Taxonomy" id="1905730"/>
    <lineage>
        <taxon>Bacteria</taxon>
        <taxon>Pseudomonadati</taxon>
        <taxon>Pseudomonadota</taxon>
        <taxon>Gammaproteobacteria</taxon>
        <taxon>Enterobacterales</taxon>
        <taxon>Pectobacteriaceae</taxon>
        <taxon>Pectobacterium</taxon>
    </lineage>
</organism>
<dbReference type="PATRIC" id="fig|1166016.3.peg.2727"/>
<dbReference type="eggNOG" id="ENOG5033I80">
    <property type="taxonomic scope" value="Bacteria"/>
</dbReference>
<dbReference type="AlphaFoldDB" id="A0A0H3I7I2"/>
<dbReference type="Pfam" id="PF15655">
    <property type="entry name" value="Imm-NTF2"/>
    <property type="match status" value="1"/>
</dbReference>
<accession>A0A0H3I7I2</accession>
<evidence type="ECO:0000313" key="3">
    <source>
        <dbReference type="EMBL" id="MBI0557246.1"/>
    </source>
</evidence>
<dbReference type="EMBL" id="CP003415">
    <property type="protein sequence ID" value="AFI90774.1"/>
    <property type="molecule type" value="Genomic_DNA"/>
</dbReference>
<reference evidence="5" key="3">
    <citation type="submission" date="2023-07" db="EMBL/GenBank/DDBJ databases">
        <title>Identification of Pectobacterium versatile causing blackleg of potato from New York State with a whole genome sequencing approach.</title>
        <authorList>
            <person name="Ma X."/>
            <person name="Swingle B."/>
        </authorList>
    </citation>
    <scope>NUCLEOTIDE SEQUENCE [LARGE SCALE GENOMIC DNA]</scope>
    <source>
        <strain evidence="5">NY1588A</strain>
    </source>
</reference>
<dbReference type="KEGG" id="pec:W5S_2689"/>